<evidence type="ECO:0000256" key="1">
    <source>
        <dbReference type="SAM" id="MobiDB-lite"/>
    </source>
</evidence>
<dbReference type="CDD" id="cd00085">
    <property type="entry name" value="HNHc"/>
    <property type="match status" value="1"/>
</dbReference>
<protein>
    <recommendedName>
        <fullName evidence="6">HNH nuclease domain-containing protein</fullName>
    </recommendedName>
</protein>
<feature type="region of interest" description="Disordered" evidence="1">
    <location>
        <begin position="501"/>
        <end position="525"/>
    </location>
</feature>
<feature type="domain" description="GmrSD restriction endonucleases N-terminal" evidence="3">
    <location>
        <begin position="47"/>
        <end position="202"/>
    </location>
</feature>
<dbReference type="InterPro" id="IPR003615">
    <property type="entry name" value="HNH_nuc"/>
</dbReference>
<dbReference type="Pfam" id="PF01844">
    <property type="entry name" value="HNH"/>
    <property type="match status" value="1"/>
</dbReference>
<evidence type="ECO:0000259" key="3">
    <source>
        <dbReference type="Pfam" id="PF03235"/>
    </source>
</evidence>
<proteinExistence type="predicted"/>
<sequence>MPAKTVNLDALIPREDFVGEIAQAGGSPRTTISLSDLGRQGFFQANLRKPDFQRETGYWTPNKVVDLVKAFLDRDLIPAVILWQRGDEVFVIDGAHRLSALIAWVRDDYGDGEDSNRLFGAGLTDEQRAVAKKTRDLMKKEIGTYAEFNGLIGKTVPDPRKARRLASIGQESLIIQWVTAATPEAAEASFFKINQAAQPIDPVERRILQSRTSPNAIASRCIVRGGQGHKYWASFDDETRKKIEELGEKIHADLYKPPHKNPVTSADQPIAGQGYNSLPFVFDLVSLCNGINIPATPAAKIEALEPDLEGVQTLAMLSKVNERIETISTNSSGSLGLHPLVYFYARSGNFIPNAFLASLQFAKKLHDHKKKKAFTSIRRDFEDFLFAHKVFVSLTITRLGSGSRSLQRIADLYWALFEGFEAGNTGEEIVAELVKQGDFVHLRQAEIPSPGAVVLPGKKGASHESKSAAFIREAMANPVRCPICQAAVHSNSITFDHLQRRREGGNNDGANLAPAHPFCNSGVKN</sequence>
<dbReference type="EMBL" id="BAAAFE010000003">
    <property type="protein sequence ID" value="GAA0861913.1"/>
    <property type="molecule type" value="Genomic_DNA"/>
</dbReference>
<dbReference type="InterPro" id="IPR002711">
    <property type="entry name" value="HNH"/>
</dbReference>
<dbReference type="Pfam" id="PF03235">
    <property type="entry name" value="GmrSD_N"/>
    <property type="match status" value="1"/>
</dbReference>
<evidence type="ECO:0000259" key="2">
    <source>
        <dbReference type="Pfam" id="PF01844"/>
    </source>
</evidence>
<comment type="caution">
    <text evidence="4">The sequence shown here is derived from an EMBL/GenBank/DDBJ whole genome shotgun (WGS) entry which is preliminary data.</text>
</comment>
<dbReference type="Gene3D" id="1.10.30.50">
    <property type="match status" value="1"/>
</dbReference>
<evidence type="ECO:0008006" key="6">
    <source>
        <dbReference type="Google" id="ProtNLM"/>
    </source>
</evidence>
<dbReference type="RefSeq" id="WP_215354055.1">
    <property type="nucleotide sequence ID" value="NZ_BAAAFE010000003.1"/>
</dbReference>
<feature type="domain" description="HNH" evidence="2">
    <location>
        <begin position="481"/>
        <end position="522"/>
    </location>
</feature>
<dbReference type="InterPro" id="IPR004919">
    <property type="entry name" value="GmrSD_N"/>
</dbReference>
<keyword evidence="5" id="KW-1185">Reference proteome</keyword>
<name>A0ABN1LYL9_9SPHN</name>
<evidence type="ECO:0000313" key="5">
    <source>
        <dbReference type="Proteomes" id="UP001500738"/>
    </source>
</evidence>
<dbReference type="Proteomes" id="UP001500738">
    <property type="component" value="Unassembled WGS sequence"/>
</dbReference>
<organism evidence="4 5">
    <name type="scientific">Sphingopyxis soli</name>
    <dbReference type="NCBI Taxonomy" id="592051"/>
    <lineage>
        <taxon>Bacteria</taxon>
        <taxon>Pseudomonadati</taxon>
        <taxon>Pseudomonadota</taxon>
        <taxon>Alphaproteobacteria</taxon>
        <taxon>Sphingomonadales</taxon>
        <taxon>Sphingomonadaceae</taxon>
        <taxon>Sphingopyxis</taxon>
    </lineage>
</organism>
<evidence type="ECO:0000313" key="4">
    <source>
        <dbReference type="EMBL" id="GAA0861913.1"/>
    </source>
</evidence>
<accession>A0ABN1LYL9</accession>
<reference evidence="4 5" key="1">
    <citation type="journal article" date="2019" name="Int. J. Syst. Evol. Microbiol.">
        <title>The Global Catalogue of Microorganisms (GCM) 10K type strain sequencing project: providing services to taxonomists for standard genome sequencing and annotation.</title>
        <authorList>
            <consortium name="The Broad Institute Genomics Platform"/>
            <consortium name="The Broad Institute Genome Sequencing Center for Infectious Disease"/>
            <person name="Wu L."/>
            <person name="Ma J."/>
        </authorList>
    </citation>
    <scope>NUCLEOTIDE SEQUENCE [LARGE SCALE GENOMIC DNA]</scope>
    <source>
        <strain evidence="4 5">JCM 15910</strain>
    </source>
</reference>
<gene>
    <name evidence="4" type="ORF">GCM10009115_06450</name>
</gene>